<keyword evidence="1" id="KW-0472">Membrane</keyword>
<dbReference type="GO" id="GO:0005886">
    <property type="term" value="C:plasma membrane"/>
    <property type="evidence" value="ECO:0007669"/>
    <property type="project" value="TreeGrafter"/>
</dbReference>
<evidence type="ECO:0000256" key="1">
    <source>
        <dbReference type="SAM" id="Phobius"/>
    </source>
</evidence>
<dbReference type="InterPro" id="IPR043128">
    <property type="entry name" value="Rev_trsase/Diguanyl_cyclase"/>
</dbReference>
<reference evidence="3 4" key="1">
    <citation type="submission" date="2019-09" db="EMBL/GenBank/DDBJ databases">
        <title>Bacillus ochoae sp. nov., Paenibacillus whitsoniae sp. nov., Paenibacillus spiritus sp. nov. Isolated from the Mars Exploration Rover during spacecraft assembly.</title>
        <authorList>
            <person name="Seuylemezian A."/>
            <person name="Vaishampayan P."/>
        </authorList>
    </citation>
    <scope>NUCLEOTIDE SEQUENCE [LARGE SCALE GENOMIC DNA]</scope>
    <source>
        <strain evidence="3 4">MER_111</strain>
    </source>
</reference>
<feature type="domain" description="GGDEF" evidence="2">
    <location>
        <begin position="219"/>
        <end position="350"/>
    </location>
</feature>
<dbReference type="Pfam" id="PF00990">
    <property type="entry name" value="GGDEF"/>
    <property type="match status" value="1"/>
</dbReference>
<dbReference type="AlphaFoldDB" id="A0A5J5GB58"/>
<dbReference type="CDD" id="cd01949">
    <property type="entry name" value="GGDEF"/>
    <property type="match status" value="1"/>
</dbReference>
<dbReference type="GO" id="GO:0052621">
    <property type="term" value="F:diguanylate cyclase activity"/>
    <property type="evidence" value="ECO:0007669"/>
    <property type="project" value="TreeGrafter"/>
</dbReference>
<sequence>MKGYWAVILIMIVIQISFFWAGVKPACALADSRDCGRLYLLSNGAVAAAIGSAELWLRVRSRYHKQVVTGCGFVLSCLLYFIVEPFADGAQMAWIVPIVVPLVYFDRRLLLITGGMTSVSYAGVYLLLERPVFDKPLLEFLLVEAMIALFIFIANGVIIRAYEASMELEQLTKSEQSLLVERAISDRLLKIDALTELYNHKTFHEYLDSLLEQCEKNGLKLQLGLLDIDNFKQINDTYGHWIGDIVLKEVAARLRETIGLNDFAARYGGEEFAVIFTDKTLEESREMVEKLREAVERMEHPYAGDKPITVSIGLCEYERGDAKEMLFRKTDDALYEAKRTGKNKVVLCTGAYASLSSK</sequence>
<dbReference type="NCBIfam" id="TIGR00254">
    <property type="entry name" value="GGDEF"/>
    <property type="match status" value="1"/>
</dbReference>
<evidence type="ECO:0000259" key="2">
    <source>
        <dbReference type="PROSITE" id="PS50887"/>
    </source>
</evidence>
<dbReference type="SMART" id="SM00267">
    <property type="entry name" value="GGDEF"/>
    <property type="match status" value="1"/>
</dbReference>
<feature type="transmembrane region" description="Helical" evidence="1">
    <location>
        <begin position="66"/>
        <end position="83"/>
    </location>
</feature>
<gene>
    <name evidence="3" type="ORF">F4V43_07695</name>
</gene>
<feature type="transmembrane region" description="Helical" evidence="1">
    <location>
        <begin position="140"/>
        <end position="162"/>
    </location>
</feature>
<accession>A0A5J5GB58</accession>
<dbReference type="PANTHER" id="PTHR45138">
    <property type="entry name" value="REGULATORY COMPONENTS OF SENSORY TRANSDUCTION SYSTEM"/>
    <property type="match status" value="1"/>
</dbReference>
<dbReference type="Proteomes" id="UP000367750">
    <property type="component" value="Unassembled WGS sequence"/>
</dbReference>
<dbReference type="PROSITE" id="PS50887">
    <property type="entry name" value="GGDEF"/>
    <property type="match status" value="1"/>
</dbReference>
<keyword evidence="4" id="KW-1185">Reference proteome</keyword>
<dbReference type="OrthoDB" id="9759607at2"/>
<dbReference type="Gene3D" id="3.30.70.270">
    <property type="match status" value="1"/>
</dbReference>
<dbReference type="FunFam" id="3.30.70.270:FF:000001">
    <property type="entry name" value="Diguanylate cyclase domain protein"/>
    <property type="match status" value="1"/>
</dbReference>
<keyword evidence="1" id="KW-0812">Transmembrane</keyword>
<dbReference type="EMBL" id="VYKK01000008">
    <property type="protein sequence ID" value="KAA9005349.1"/>
    <property type="molecule type" value="Genomic_DNA"/>
</dbReference>
<comment type="caution">
    <text evidence="3">The sequence shown here is derived from an EMBL/GenBank/DDBJ whole genome shotgun (WGS) entry which is preliminary data.</text>
</comment>
<organism evidence="3 4">
    <name type="scientific">Paenibacillus spiritus</name>
    <dbReference type="NCBI Taxonomy" id="2496557"/>
    <lineage>
        <taxon>Bacteria</taxon>
        <taxon>Bacillati</taxon>
        <taxon>Bacillota</taxon>
        <taxon>Bacilli</taxon>
        <taxon>Bacillales</taxon>
        <taxon>Paenibacillaceae</taxon>
        <taxon>Paenibacillus</taxon>
    </lineage>
</organism>
<dbReference type="InterPro" id="IPR050469">
    <property type="entry name" value="Diguanylate_Cyclase"/>
</dbReference>
<dbReference type="GO" id="GO:1902201">
    <property type="term" value="P:negative regulation of bacterial-type flagellum-dependent cell motility"/>
    <property type="evidence" value="ECO:0007669"/>
    <property type="project" value="TreeGrafter"/>
</dbReference>
<name>A0A5J5GB58_9BACL</name>
<dbReference type="PANTHER" id="PTHR45138:SF9">
    <property type="entry name" value="DIGUANYLATE CYCLASE DGCM-RELATED"/>
    <property type="match status" value="1"/>
</dbReference>
<protein>
    <submittedName>
        <fullName evidence="3">Diguanylate cyclase</fullName>
    </submittedName>
</protein>
<feature type="transmembrane region" description="Helical" evidence="1">
    <location>
        <begin position="110"/>
        <end position="128"/>
    </location>
</feature>
<dbReference type="InterPro" id="IPR029787">
    <property type="entry name" value="Nucleotide_cyclase"/>
</dbReference>
<evidence type="ECO:0000313" key="4">
    <source>
        <dbReference type="Proteomes" id="UP000367750"/>
    </source>
</evidence>
<feature type="transmembrane region" description="Helical" evidence="1">
    <location>
        <begin position="5"/>
        <end position="23"/>
    </location>
</feature>
<dbReference type="SUPFAM" id="SSF55073">
    <property type="entry name" value="Nucleotide cyclase"/>
    <property type="match status" value="1"/>
</dbReference>
<feature type="transmembrane region" description="Helical" evidence="1">
    <location>
        <begin position="38"/>
        <end position="57"/>
    </location>
</feature>
<keyword evidence="1" id="KW-1133">Transmembrane helix</keyword>
<dbReference type="InterPro" id="IPR000160">
    <property type="entry name" value="GGDEF_dom"/>
</dbReference>
<evidence type="ECO:0000313" key="3">
    <source>
        <dbReference type="EMBL" id="KAA9005349.1"/>
    </source>
</evidence>
<proteinExistence type="predicted"/>
<dbReference type="GO" id="GO:0043709">
    <property type="term" value="P:cell adhesion involved in single-species biofilm formation"/>
    <property type="evidence" value="ECO:0007669"/>
    <property type="project" value="TreeGrafter"/>
</dbReference>